<proteinExistence type="inferred from homology"/>
<sequence>MASSVRTFFFSRGLLAACFFVMLLSAAIDQYPGETEPRPLEYDYDLHSREQESRYNETRSLIRDTELFDAPILEHLFINQSLSAEDLVVGPDDRAYVGLADGRLASFQVQATELRNFSRTGQDVAGCGALDMEPTCGRPLGLAFAAARPFAKFINRIPAARLFPGDQVLLVADAYKGVLLFDANGQRTLLFSRVGEQHVNFLNGLAVVQETGEIYVTESSRRFQRNQVVVDFLERRPTGYLLRFDPRDESVQVEASDLGFPNGLTLDKDGTGLLIALMFQNKIVRFDRTTKQMKDFAFLPGEPDNVSIEKVGAGETETSVLMVGLVSRNDGGAFDYVKQSVKTRKMLSVLPTWATVLFIQRLGVFVSLDLETGEIRHVYEASRGQTPIVSGAKRFGDHIYLTSWSRSSLTRIPAAMVQ</sequence>
<keyword evidence="2" id="KW-0597">Phosphoprotein</keyword>
<dbReference type="Pfam" id="PF03088">
    <property type="entry name" value="Str_synth"/>
    <property type="match status" value="1"/>
</dbReference>
<dbReference type="PANTHER" id="PTHR10426:SF88">
    <property type="entry name" value="ADIPOCYTE PLASMA MEMBRANE-ASSOCIATED PROTEIN HEMOMUCIN-RELATED"/>
    <property type="match status" value="1"/>
</dbReference>
<feature type="chain" id="PRO_5043527814" description="Strictosidine synthase conserved region domain-containing protein" evidence="4">
    <location>
        <begin position="27"/>
        <end position="418"/>
    </location>
</feature>
<keyword evidence="3" id="KW-0325">Glycoprotein</keyword>
<feature type="signal peptide" evidence="4">
    <location>
        <begin position="1"/>
        <end position="26"/>
    </location>
</feature>
<comment type="similarity">
    <text evidence="1">Belongs to the strictosidine synthase family.</text>
</comment>
<evidence type="ECO:0000313" key="6">
    <source>
        <dbReference type="EMBL" id="CAK7923761.1"/>
    </source>
</evidence>
<accession>A0AAV1TMZ3</accession>
<evidence type="ECO:0000256" key="1">
    <source>
        <dbReference type="ARBA" id="ARBA00009191"/>
    </source>
</evidence>
<gene>
    <name evidence="6" type="ORF">PM001_LOCUS8911</name>
</gene>
<dbReference type="AlphaFoldDB" id="A0AAV1TMZ3"/>
<dbReference type="GO" id="GO:0016787">
    <property type="term" value="F:hydrolase activity"/>
    <property type="evidence" value="ECO:0007669"/>
    <property type="project" value="TreeGrafter"/>
</dbReference>
<comment type="caution">
    <text evidence="6">The sequence shown here is derived from an EMBL/GenBank/DDBJ whole genome shotgun (WGS) entry which is preliminary data.</text>
</comment>
<evidence type="ECO:0000313" key="7">
    <source>
        <dbReference type="Proteomes" id="UP001162060"/>
    </source>
</evidence>
<dbReference type="Gene3D" id="2.120.10.30">
    <property type="entry name" value="TolB, C-terminal domain"/>
    <property type="match status" value="1"/>
</dbReference>
<dbReference type="PANTHER" id="PTHR10426">
    <property type="entry name" value="STRICTOSIDINE SYNTHASE-RELATED"/>
    <property type="match status" value="1"/>
</dbReference>
<dbReference type="Proteomes" id="UP001162060">
    <property type="component" value="Unassembled WGS sequence"/>
</dbReference>
<evidence type="ECO:0000259" key="5">
    <source>
        <dbReference type="Pfam" id="PF03088"/>
    </source>
</evidence>
<evidence type="ECO:0000256" key="4">
    <source>
        <dbReference type="SAM" id="SignalP"/>
    </source>
</evidence>
<evidence type="ECO:0000256" key="2">
    <source>
        <dbReference type="ARBA" id="ARBA00022553"/>
    </source>
</evidence>
<dbReference type="GO" id="GO:0012505">
    <property type="term" value="C:endomembrane system"/>
    <property type="evidence" value="ECO:0007669"/>
    <property type="project" value="TreeGrafter"/>
</dbReference>
<protein>
    <recommendedName>
        <fullName evidence="5">Strictosidine synthase conserved region domain-containing protein</fullName>
    </recommendedName>
</protein>
<name>A0AAV1TMZ3_9STRA</name>
<dbReference type="InterPro" id="IPR018119">
    <property type="entry name" value="Strictosidine_synth_cons-reg"/>
</dbReference>
<dbReference type="InterPro" id="IPR011042">
    <property type="entry name" value="6-blade_b-propeller_TolB-like"/>
</dbReference>
<keyword evidence="4" id="KW-0732">Signal</keyword>
<dbReference type="SUPFAM" id="SSF63829">
    <property type="entry name" value="Calcium-dependent phosphotriesterase"/>
    <property type="match status" value="1"/>
</dbReference>
<reference evidence="6" key="1">
    <citation type="submission" date="2024-01" db="EMBL/GenBank/DDBJ databases">
        <authorList>
            <person name="Webb A."/>
        </authorList>
    </citation>
    <scope>NUCLEOTIDE SEQUENCE</scope>
    <source>
        <strain evidence="6">Pm1</strain>
    </source>
</reference>
<feature type="domain" description="Strictosidine synthase conserved region" evidence="5">
    <location>
        <begin position="203"/>
        <end position="285"/>
    </location>
</feature>
<evidence type="ECO:0000256" key="3">
    <source>
        <dbReference type="ARBA" id="ARBA00023180"/>
    </source>
</evidence>
<organism evidence="6 7">
    <name type="scientific">Peronospora matthiolae</name>
    <dbReference type="NCBI Taxonomy" id="2874970"/>
    <lineage>
        <taxon>Eukaryota</taxon>
        <taxon>Sar</taxon>
        <taxon>Stramenopiles</taxon>
        <taxon>Oomycota</taxon>
        <taxon>Peronosporomycetes</taxon>
        <taxon>Peronosporales</taxon>
        <taxon>Peronosporaceae</taxon>
        <taxon>Peronospora</taxon>
    </lineage>
</organism>
<dbReference type="EMBL" id="CAKLBY020000070">
    <property type="protein sequence ID" value="CAK7923761.1"/>
    <property type="molecule type" value="Genomic_DNA"/>
</dbReference>